<dbReference type="GO" id="GO:0009055">
    <property type="term" value="F:electron transfer activity"/>
    <property type="evidence" value="ECO:0007669"/>
    <property type="project" value="InterPro"/>
</dbReference>
<evidence type="ECO:0000256" key="2">
    <source>
        <dbReference type="ARBA" id="ARBA00022475"/>
    </source>
</evidence>
<evidence type="ECO:0000256" key="3">
    <source>
        <dbReference type="ARBA" id="ARBA00022692"/>
    </source>
</evidence>
<dbReference type="GO" id="GO:0020037">
    <property type="term" value="F:heme binding"/>
    <property type="evidence" value="ECO:0007669"/>
    <property type="project" value="TreeGrafter"/>
</dbReference>
<organism evidence="8 9">
    <name type="scientific">Myroides odoratimimus</name>
    <dbReference type="NCBI Taxonomy" id="76832"/>
    <lineage>
        <taxon>Bacteria</taxon>
        <taxon>Pseudomonadati</taxon>
        <taxon>Bacteroidota</taxon>
        <taxon>Flavobacteriia</taxon>
        <taxon>Flavobacteriales</taxon>
        <taxon>Flavobacteriaceae</taxon>
        <taxon>Myroides</taxon>
    </lineage>
</organism>
<evidence type="ECO:0000256" key="5">
    <source>
        <dbReference type="ARBA" id="ARBA00023136"/>
    </source>
</evidence>
<dbReference type="PANTHER" id="PTHR30485:SF2">
    <property type="entry name" value="BLL0597 PROTEIN"/>
    <property type="match status" value="1"/>
</dbReference>
<name>A0AAI8C4L2_9FLAO</name>
<feature type="transmembrane region" description="Helical" evidence="6">
    <location>
        <begin position="76"/>
        <end position="97"/>
    </location>
</feature>
<accession>A0AAI8C4L2</accession>
<proteinExistence type="predicted"/>
<evidence type="ECO:0000313" key="9">
    <source>
        <dbReference type="Proteomes" id="UP000069030"/>
    </source>
</evidence>
<dbReference type="Pfam" id="PF01292">
    <property type="entry name" value="Ni_hydr_CYTB"/>
    <property type="match status" value="1"/>
</dbReference>
<feature type="transmembrane region" description="Helical" evidence="6">
    <location>
        <begin position="118"/>
        <end position="138"/>
    </location>
</feature>
<feature type="transmembrane region" description="Helical" evidence="6">
    <location>
        <begin position="12"/>
        <end position="34"/>
    </location>
</feature>
<evidence type="ECO:0000256" key="6">
    <source>
        <dbReference type="SAM" id="Phobius"/>
    </source>
</evidence>
<dbReference type="EMBL" id="CP013690">
    <property type="protein sequence ID" value="ALU26034.1"/>
    <property type="molecule type" value="Genomic_DNA"/>
</dbReference>
<dbReference type="AlphaFoldDB" id="A0AAI8C4L2"/>
<gene>
    <name evidence="8" type="ORF">AS202_07695</name>
</gene>
<dbReference type="InterPro" id="IPR016174">
    <property type="entry name" value="Di-haem_cyt_TM"/>
</dbReference>
<comment type="subcellular location">
    <subcellularLocation>
        <location evidence="1">Cell membrane</location>
        <topology evidence="1">Multi-pass membrane protein</topology>
    </subcellularLocation>
</comment>
<sequence>MRMRGECYSLAFRVLHWSIAFVMLGMLITILLRYTWLNKEGMSEIIMEYSTSQEVNMTKEKAIVLAKRLRAPMWEWHVYLGYTLMGLVFVRIILGMMGRVPFLDPFKRGITLNTRIRAVIYLVFYVCVVISVVSGVVLALDIETAYNNEIKSIHFGSIYYFVTYLVIHFIGVLFAELSSENGIVSRMINGKSKYDL</sequence>
<reference evidence="8 9" key="1">
    <citation type="journal article" date="2016" name="J. Zhejiang Univ. Sci. B">
        <title>Antibiotic resistance mechanisms of Myroides sp.</title>
        <authorList>
            <person name="Hu S."/>
            <person name="Yuan S."/>
            <person name="Qu H."/>
            <person name="Jiang T."/>
            <person name="Zhou Y."/>
            <person name="Wang M."/>
            <person name="Ming D."/>
        </authorList>
    </citation>
    <scope>NUCLEOTIDE SEQUENCE [LARGE SCALE GENOMIC DNA]</scope>
    <source>
        <strain evidence="8 9">PR63039</strain>
    </source>
</reference>
<dbReference type="Gene3D" id="1.20.950.20">
    <property type="entry name" value="Transmembrane di-heme cytochromes, Chain C"/>
    <property type="match status" value="2"/>
</dbReference>
<dbReference type="RefSeq" id="WP_016650126.1">
    <property type="nucleotide sequence ID" value="NZ_CP013690.1"/>
</dbReference>
<feature type="domain" description="Cytochrome b561 bacterial/Ni-hydrogenase" evidence="7">
    <location>
        <begin position="8"/>
        <end position="190"/>
    </location>
</feature>
<dbReference type="InterPro" id="IPR051542">
    <property type="entry name" value="Hydrogenase_cytochrome"/>
</dbReference>
<keyword evidence="4 6" id="KW-1133">Transmembrane helix</keyword>
<evidence type="ECO:0000259" key="7">
    <source>
        <dbReference type="Pfam" id="PF01292"/>
    </source>
</evidence>
<protein>
    <recommendedName>
        <fullName evidence="7">Cytochrome b561 bacterial/Ni-hydrogenase domain-containing protein</fullName>
    </recommendedName>
</protein>
<evidence type="ECO:0000256" key="1">
    <source>
        <dbReference type="ARBA" id="ARBA00004651"/>
    </source>
</evidence>
<dbReference type="PANTHER" id="PTHR30485">
    <property type="entry name" value="NI/FE-HYDROGENASE 1 B-TYPE CYTOCHROME SUBUNIT"/>
    <property type="match status" value="1"/>
</dbReference>
<feature type="transmembrane region" description="Helical" evidence="6">
    <location>
        <begin position="158"/>
        <end position="177"/>
    </location>
</feature>
<dbReference type="GO" id="GO:0005886">
    <property type="term" value="C:plasma membrane"/>
    <property type="evidence" value="ECO:0007669"/>
    <property type="project" value="UniProtKB-SubCell"/>
</dbReference>
<keyword evidence="2" id="KW-1003">Cell membrane</keyword>
<keyword evidence="5 6" id="KW-0472">Membrane</keyword>
<dbReference type="GO" id="GO:0022904">
    <property type="term" value="P:respiratory electron transport chain"/>
    <property type="evidence" value="ECO:0007669"/>
    <property type="project" value="InterPro"/>
</dbReference>
<dbReference type="Proteomes" id="UP000069030">
    <property type="component" value="Chromosome"/>
</dbReference>
<keyword evidence="3 6" id="KW-0812">Transmembrane</keyword>
<dbReference type="KEGG" id="mod:AS202_07695"/>
<dbReference type="InterPro" id="IPR011577">
    <property type="entry name" value="Cyt_b561_bac/Ni-Hgenase"/>
</dbReference>
<dbReference type="SUPFAM" id="SSF81342">
    <property type="entry name" value="Transmembrane di-heme cytochromes"/>
    <property type="match status" value="1"/>
</dbReference>
<evidence type="ECO:0000256" key="4">
    <source>
        <dbReference type="ARBA" id="ARBA00022989"/>
    </source>
</evidence>
<evidence type="ECO:0000313" key="8">
    <source>
        <dbReference type="EMBL" id="ALU26034.1"/>
    </source>
</evidence>